<dbReference type="Pfam" id="PF03186">
    <property type="entry name" value="CobD_Cbib"/>
    <property type="match status" value="1"/>
</dbReference>
<feature type="transmembrane region" description="Helical" evidence="9">
    <location>
        <begin position="49"/>
        <end position="71"/>
    </location>
</feature>
<dbReference type="GO" id="GO:0005886">
    <property type="term" value="C:plasma membrane"/>
    <property type="evidence" value="ECO:0007669"/>
    <property type="project" value="UniProtKB-SubCell"/>
</dbReference>
<comment type="caution">
    <text evidence="9">Lacks conserved residue(s) required for the propagation of feature annotation.</text>
</comment>
<organism evidence="10 11">
    <name type="scientific">Sulfurimonas sediminis</name>
    <dbReference type="NCBI Taxonomy" id="2590020"/>
    <lineage>
        <taxon>Bacteria</taxon>
        <taxon>Pseudomonadati</taxon>
        <taxon>Campylobacterota</taxon>
        <taxon>Epsilonproteobacteria</taxon>
        <taxon>Campylobacterales</taxon>
        <taxon>Sulfurimonadaceae</taxon>
        <taxon>Sulfurimonas</taxon>
    </lineage>
</organism>
<dbReference type="AlphaFoldDB" id="A0A7M1B4K3"/>
<evidence type="ECO:0000256" key="5">
    <source>
        <dbReference type="ARBA" id="ARBA00022573"/>
    </source>
</evidence>
<keyword evidence="11" id="KW-1185">Reference proteome</keyword>
<comment type="similarity">
    <text evidence="3 9">Belongs to the CobD/CbiB family.</text>
</comment>
<keyword evidence="4 9" id="KW-1003">Cell membrane</keyword>
<dbReference type="HAMAP" id="MF_00024">
    <property type="entry name" value="CobD_CbiB"/>
    <property type="match status" value="1"/>
</dbReference>
<dbReference type="PANTHER" id="PTHR34308">
    <property type="entry name" value="COBALAMIN BIOSYNTHESIS PROTEIN CBIB"/>
    <property type="match status" value="1"/>
</dbReference>
<dbReference type="GO" id="GO:0015420">
    <property type="term" value="F:ABC-type vitamin B12 transporter activity"/>
    <property type="evidence" value="ECO:0007669"/>
    <property type="project" value="UniProtKB-UniRule"/>
</dbReference>
<dbReference type="InterPro" id="IPR004485">
    <property type="entry name" value="Cobalamin_biosynth_CobD/CbiB"/>
</dbReference>
<dbReference type="UniPathway" id="UPA00148"/>
<accession>A0A7M1B4K3</accession>
<evidence type="ECO:0000256" key="1">
    <source>
        <dbReference type="ARBA" id="ARBA00004651"/>
    </source>
</evidence>
<keyword evidence="7 9" id="KW-1133">Transmembrane helix</keyword>
<evidence type="ECO:0000256" key="2">
    <source>
        <dbReference type="ARBA" id="ARBA00004953"/>
    </source>
</evidence>
<feature type="transmembrane region" description="Helical" evidence="9">
    <location>
        <begin position="145"/>
        <end position="166"/>
    </location>
</feature>
<evidence type="ECO:0000256" key="6">
    <source>
        <dbReference type="ARBA" id="ARBA00022692"/>
    </source>
</evidence>
<dbReference type="KEGG" id="ssei:FJR45_00595"/>
<evidence type="ECO:0000256" key="4">
    <source>
        <dbReference type="ARBA" id="ARBA00022475"/>
    </source>
</evidence>
<reference evidence="10 11" key="1">
    <citation type="submission" date="2019-06" db="EMBL/GenBank/DDBJ databases">
        <title>Sulfurimonas gotlandica sp. nov., a chemoautotrophic and psychrotolerant epsilonproteobacterium isolated from a pelagic redoxcline, and an emended description of the genus Sulfurimonas.</title>
        <authorList>
            <person name="Wang S."/>
            <person name="Jiang L."/>
            <person name="Shao Z."/>
        </authorList>
    </citation>
    <scope>NUCLEOTIDE SEQUENCE [LARGE SCALE GENOMIC DNA]</scope>
    <source>
        <strain evidence="10 11">S2-6</strain>
    </source>
</reference>
<keyword evidence="8 9" id="KW-0472">Membrane</keyword>
<keyword evidence="5 9" id="KW-0169">Cobalamin biosynthesis</keyword>
<proteinExistence type="inferred from homology"/>
<evidence type="ECO:0000313" key="11">
    <source>
        <dbReference type="Proteomes" id="UP000593719"/>
    </source>
</evidence>
<comment type="subcellular location">
    <subcellularLocation>
        <location evidence="1 9">Cell membrane</location>
        <topology evidence="1 9">Multi-pass membrane protein</topology>
    </subcellularLocation>
</comment>
<evidence type="ECO:0000256" key="9">
    <source>
        <dbReference type="HAMAP-Rule" id="MF_00024"/>
    </source>
</evidence>
<evidence type="ECO:0000313" key="10">
    <source>
        <dbReference type="EMBL" id="QOP44669.1"/>
    </source>
</evidence>
<name>A0A7M1B4K3_9BACT</name>
<dbReference type="NCBIfam" id="TIGR00380">
    <property type="entry name" value="cobal_cbiB"/>
    <property type="match status" value="1"/>
</dbReference>
<dbReference type="Proteomes" id="UP000593719">
    <property type="component" value="Chromosome"/>
</dbReference>
<comment type="pathway">
    <text evidence="2 9">Cofactor biosynthesis; adenosylcobalamin biosynthesis.</text>
</comment>
<protein>
    <recommendedName>
        <fullName evidence="9">Cobalamin biosynthesis protein CobD</fullName>
    </recommendedName>
</protein>
<evidence type="ECO:0000256" key="7">
    <source>
        <dbReference type="ARBA" id="ARBA00022989"/>
    </source>
</evidence>
<evidence type="ECO:0000256" key="8">
    <source>
        <dbReference type="ARBA" id="ARBA00023136"/>
    </source>
</evidence>
<keyword evidence="6 9" id="KW-0812">Transmembrane</keyword>
<gene>
    <name evidence="9 10" type="primary">cobD</name>
    <name evidence="10" type="ORF">FJR45_00595</name>
</gene>
<comment type="function">
    <text evidence="9">Converts cobyric acid to cobinamide by the addition of aminopropanol on the F carboxylic group.</text>
</comment>
<dbReference type="GO" id="GO:0009236">
    <property type="term" value="P:cobalamin biosynthetic process"/>
    <property type="evidence" value="ECO:0007669"/>
    <property type="project" value="UniProtKB-UniRule"/>
</dbReference>
<evidence type="ECO:0000256" key="3">
    <source>
        <dbReference type="ARBA" id="ARBA00006263"/>
    </source>
</evidence>
<dbReference type="PANTHER" id="PTHR34308:SF1">
    <property type="entry name" value="COBALAMIN BIOSYNTHESIS PROTEIN CBIB"/>
    <property type="match status" value="1"/>
</dbReference>
<sequence length="280" mass="31796">MHNIFIALFAYLIDRKFGEFSFIKHPIIVIGEIITFFEKKFYKDSVTRGCLLVLFVLGIVSFFTLLLYLSLQLFNPFLNILISSFIASMFIAHKMLRDSVQNLLHVKNKKEAIAMLVSRDTKEMSESDVYKAAIETYAENLSDGVIAPIFYLLLFNLSGIVIYKAINTMDSMVGYRNEKYEKFGKCAAKLDDFANYIPSRLTALIIMLLAKQKNIFAFYEDGKKHESPNAGHPITAMALALHVQLGGDTSYFGKIKKKAHFGTGKEKIEKEDVQKALKLL</sequence>
<dbReference type="GO" id="GO:0048472">
    <property type="term" value="F:threonine-phosphate decarboxylase activity"/>
    <property type="evidence" value="ECO:0007669"/>
    <property type="project" value="InterPro"/>
</dbReference>
<dbReference type="EMBL" id="CP041235">
    <property type="protein sequence ID" value="QOP44669.1"/>
    <property type="molecule type" value="Genomic_DNA"/>
</dbReference>